<dbReference type="AlphaFoldDB" id="A0A2X0L3E1"/>
<keyword evidence="1" id="KW-0732">Signal</keyword>
<name>A0A2X0L3E1_9BASI</name>
<feature type="signal peptide" evidence="1">
    <location>
        <begin position="1"/>
        <end position="20"/>
    </location>
</feature>
<gene>
    <name evidence="2" type="ORF">BZ3500_MVSOF-1268-A1-R1_CHR2-3G05275</name>
</gene>
<organism evidence="2 3">
    <name type="scientific">Microbotryum saponariae</name>
    <dbReference type="NCBI Taxonomy" id="289078"/>
    <lineage>
        <taxon>Eukaryota</taxon>
        <taxon>Fungi</taxon>
        <taxon>Dikarya</taxon>
        <taxon>Basidiomycota</taxon>
        <taxon>Pucciniomycotina</taxon>
        <taxon>Microbotryomycetes</taxon>
        <taxon>Microbotryales</taxon>
        <taxon>Microbotryaceae</taxon>
        <taxon>Microbotryum</taxon>
    </lineage>
</organism>
<feature type="chain" id="PRO_5030060143" evidence="1">
    <location>
        <begin position="21"/>
        <end position="231"/>
    </location>
</feature>
<evidence type="ECO:0000313" key="3">
    <source>
        <dbReference type="Proteomes" id="UP000249723"/>
    </source>
</evidence>
<dbReference type="EMBL" id="FMWP01000011">
    <property type="protein sequence ID" value="SCZ87807.1"/>
    <property type="molecule type" value="Genomic_DNA"/>
</dbReference>
<keyword evidence="3" id="KW-1185">Reference proteome</keyword>
<accession>A0A2X0L3E1</accession>
<evidence type="ECO:0000256" key="1">
    <source>
        <dbReference type="SAM" id="SignalP"/>
    </source>
</evidence>
<dbReference type="Proteomes" id="UP000249723">
    <property type="component" value="Unassembled WGS sequence"/>
</dbReference>
<evidence type="ECO:0000313" key="2">
    <source>
        <dbReference type="EMBL" id="SCZ87807.1"/>
    </source>
</evidence>
<reference evidence="3" key="1">
    <citation type="submission" date="2016-10" db="EMBL/GenBank/DDBJ databases">
        <authorList>
            <person name="Jeantristanb JTB J.-T."/>
            <person name="Ricardo R."/>
        </authorList>
    </citation>
    <scope>NUCLEOTIDE SEQUENCE [LARGE SCALE GENOMIC DNA]</scope>
</reference>
<sequence length="231" mass="24710">MLPASIFVLCMTVLAPVASALPLPSMARQIPFGIKFSRPPAPKGGFFNPPRPRPSSHHMAVLRILEDDDDLNLLAQPSFALELDVVTSSPSMTTTTPTTVPVIADTPTAVIKTKKRKDSLDDGSIFSDMLMGPGGYAALETARVAIASPMYSGRRIPVREIGSHNRREAKKQRRILANMIATSTIEEAGPTSSPVAGVEFDGVTLPQAPEAVQTPTFHFMNHGPVITATVV</sequence>
<protein>
    <submittedName>
        <fullName evidence="2">BZ3500_MvSof-1268-A1-R1_Chr2-3g05275 protein</fullName>
    </submittedName>
</protein>
<dbReference type="OrthoDB" id="2535933at2759"/>
<proteinExistence type="predicted"/>